<comment type="catalytic activity">
    <reaction evidence="10">
        <text>(6S)-5,6,7,8-tetrahydrofolyl-(gamma-L-Glu)(n) + L-glutamate + ATP = (6S)-5,6,7,8-tetrahydrofolyl-(gamma-L-Glu)(n+1) + ADP + phosphate + H(+)</text>
        <dbReference type="Rhea" id="RHEA:10580"/>
        <dbReference type="Rhea" id="RHEA-COMP:14738"/>
        <dbReference type="Rhea" id="RHEA-COMP:14740"/>
        <dbReference type="ChEBI" id="CHEBI:15378"/>
        <dbReference type="ChEBI" id="CHEBI:29985"/>
        <dbReference type="ChEBI" id="CHEBI:30616"/>
        <dbReference type="ChEBI" id="CHEBI:43474"/>
        <dbReference type="ChEBI" id="CHEBI:141005"/>
        <dbReference type="ChEBI" id="CHEBI:456216"/>
        <dbReference type="EC" id="6.3.2.17"/>
    </reaction>
</comment>
<dbReference type="NCBIfam" id="TIGR01499">
    <property type="entry name" value="folC"/>
    <property type="match status" value="1"/>
</dbReference>
<gene>
    <name evidence="14" type="ORF">GMA10_03225</name>
</gene>
<comment type="caution">
    <text evidence="14">The sequence shown here is derived from an EMBL/GenBank/DDBJ whole genome shotgun (WGS) entry which is preliminary data.</text>
</comment>
<dbReference type="InterPro" id="IPR001645">
    <property type="entry name" value="Folylpolyglutamate_synth"/>
</dbReference>
<evidence type="ECO:0000256" key="7">
    <source>
        <dbReference type="ARBA" id="ARBA00022840"/>
    </source>
</evidence>
<dbReference type="Gene3D" id="3.40.1190.10">
    <property type="entry name" value="Mur-like, catalytic domain"/>
    <property type="match status" value="1"/>
</dbReference>
<name>A0A7K1LGB8_9MICC</name>
<keyword evidence="8" id="KW-0460">Magnesium</keyword>
<evidence type="ECO:0000256" key="8">
    <source>
        <dbReference type="ARBA" id="ARBA00022842"/>
    </source>
</evidence>
<dbReference type="PIRSF" id="PIRSF001563">
    <property type="entry name" value="Folylpolyglu_synth"/>
    <property type="match status" value="1"/>
</dbReference>
<evidence type="ECO:0000313" key="14">
    <source>
        <dbReference type="EMBL" id="MUN54235.1"/>
    </source>
</evidence>
<evidence type="ECO:0000256" key="4">
    <source>
        <dbReference type="ARBA" id="ARBA00022598"/>
    </source>
</evidence>
<comment type="cofactor">
    <cofactor evidence="1">
        <name>Mg(2+)</name>
        <dbReference type="ChEBI" id="CHEBI:18420"/>
    </cofactor>
</comment>
<protein>
    <recommendedName>
        <fullName evidence="3">tetrahydrofolate synthase</fullName>
        <ecNumber evidence="3">6.3.2.17</ecNumber>
    </recommendedName>
    <alternativeName>
        <fullName evidence="9">Tetrahydrofolylpolyglutamate synthase</fullName>
    </alternativeName>
</protein>
<dbReference type="Pfam" id="PF08245">
    <property type="entry name" value="Mur_ligase_M"/>
    <property type="match status" value="1"/>
</dbReference>
<evidence type="ECO:0000313" key="15">
    <source>
        <dbReference type="Proteomes" id="UP000462152"/>
    </source>
</evidence>
<comment type="similarity">
    <text evidence="2 11">Belongs to the folylpolyglutamate synthase family.</text>
</comment>
<dbReference type="OrthoDB" id="9809356at2"/>
<dbReference type="GO" id="GO:0008841">
    <property type="term" value="F:dihydrofolate synthase activity"/>
    <property type="evidence" value="ECO:0007669"/>
    <property type="project" value="TreeGrafter"/>
</dbReference>
<organism evidence="14 15">
    <name type="scientific">Rothia koreensis</name>
    <dbReference type="NCBI Taxonomy" id="592378"/>
    <lineage>
        <taxon>Bacteria</taxon>
        <taxon>Bacillati</taxon>
        <taxon>Actinomycetota</taxon>
        <taxon>Actinomycetes</taxon>
        <taxon>Micrococcales</taxon>
        <taxon>Micrococcaceae</taxon>
        <taxon>Rothia</taxon>
    </lineage>
</organism>
<dbReference type="SUPFAM" id="SSF53244">
    <property type="entry name" value="MurD-like peptide ligases, peptide-binding domain"/>
    <property type="match status" value="1"/>
</dbReference>
<evidence type="ECO:0000256" key="9">
    <source>
        <dbReference type="ARBA" id="ARBA00030592"/>
    </source>
</evidence>
<keyword evidence="6 11" id="KW-0547">Nucleotide-binding</keyword>
<dbReference type="PANTHER" id="PTHR11136">
    <property type="entry name" value="FOLYLPOLYGLUTAMATE SYNTHASE-RELATED"/>
    <property type="match status" value="1"/>
</dbReference>
<dbReference type="GO" id="GO:0005737">
    <property type="term" value="C:cytoplasm"/>
    <property type="evidence" value="ECO:0007669"/>
    <property type="project" value="TreeGrafter"/>
</dbReference>
<evidence type="ECO:0000259" key="13">
    <source>
        <dbReference type="Pfam" id="PF08245"/>
    </source>
</evidence>
<dbReference type="InterPro" id="IPR013221">
    <property type="entry name" value="Mur_ligase_cen"/>
</dbReference>
<dbReference type="GO" id="GO:0004326">
    <property type="term" value="F:tetrahydrofolylpolyglutamate synthase activity"/>
    <property type="evidence" value="ECO:0007669"/>
    <property type="project" value="UniProtKB-EC"/>
</dbReference>
<dbReference type="EMBL" id="WOGT01000001">
    <property type="protein sequence ID" value="MUN54235.1"/>
    <property type="molecule type" value="Genomic_DNA"/>
</dbReference>
<dbReference type="Gene3D" id="3.90.190.20">
    <property type="entry name" value="Mur ligase, C-terminal domain"/>
    <property type="match status" value="1"/>
</dbReference>
<sequence>MDAAFSVESIYAELRGRAPETQMAPRLEAMRLAMDFLGDPAHSAPVIQITGTNGKTSTARLVERLLMAHDLRPGRYTSPHLERVNERICVDGEPVDDATFVRVWDEIRPYLEMVDRQLGEQGEVPLTEFEAMTALAFAVFADAPVDIMVLEVGLGGEWDATNVSDAQVSVVTPIDLDHTDMLGDTVEEIAAEKAGIIAQGGFLVSAAQRPSVAEVLLDRARREEAEFRFEGVEFGVTERIPGVGGQVITIQGLAGRYPEVALPLFGEHQAENASLAVAAVEALLGGGEKELSIDLIRTAFEEATSPGRLETVRTAPVVVLDAAHNPHGMRASAAAVRESFDVRQLNIVVGILRDKDALGILEVMREQYAESTEFETRLYVTASTSPRAIPAQELADLALTAGFDDDAVEVHERIDDASVAAISDAAAREELDAAVLITGSITVVGEARVLLGQ</sequence>
<dbReference type="InterPro" id="IPR036615">
    <property type="entry name" value="Mur_ligase_C_dom_sf"/>
</dbReference>
<evidence type="ECO:0000256" key="3">
    <source>
        <dbReference type="ARBA" id="ARBA00013025"/>
    </source>
</evidence>
<evidence type="ECO:0000256" key="11">
    <source>
        <dbReference type="PIRNR" id="PIRNR001563"/>
    </source>
</evidence>
<keyword evidence="5" id="KW-0479">Metal-binding</keyword>
<feature type="domain" description="Mur ligase C-terminal" evidence="12">
    <location>
        <begin position="307"/>
        <end position="440"/>
    </location>
</feature>
<keyword evidence="7 11" id="KW-0067">ATP-binding</keyword>
<dbReference type="AlphaFoldDB" id="A0A7K1LGB8"/>
<dbReference type="Proteomes" id="UP000462152">
    <property type="component" value="Unassembled WGS sequence"/>
</dbReference>
<dbReference type="PANTHER" id="PTHR11136:SF0">
    <property type="entry name" value="DIHYDROFOLATE SYNTHETASE-RELATED"/>
    <property type="match status" value="1"/>
</dbReference>
<dbReference type="SUPFAM" id="SSF53623">
    <property type="entry name" value="MurD-like peptide ligases, catalytic domain"/>
    <property type="match status" value="1"/>
</dbReference>
<keyword evidence="15" id="KW-1185">Reference proteome</keyword>
<dbReference type="InterPro" id="IPR036565">
    <property type="entry name" value="Mur-like_cat_sf"/>
</dbReference>
<feature type="domain" description="Mur ligase central" evidence="13">
    <location>
        <begin position="134"/>
        <end position="280"/>
    </location>
</feature>
<evidence type="ECO:0000256" key="5">
    <source>
        <dbReference type="ARBA" id="ARBA00022723"/>
    </source>
</evidence>
<accession>A0A7K1LGB8</accession>
<evidence type="ECO:0000256" key="10">
    <source>
        <dbReference type="ARBA" id="ARBA00047493"/>
    </source>
</evidence>
<reference evidence="14 15" key="1">
    <citation type="submission" date="2019-12" db="EMBL/GenBank/DDBJ databases">
        <authorList>
            <person name="Li J."/>
            <person name="Shi Y."/>
            <person name="Xu G."/>
            <person name="Xiao D."/>
            <person name="Ran X."/>
        </authorList>
    </citation>
    <scope>NUCLEOTIDE SEQUENCE [LARGE SCALE GENOMIC DNA]</scope>
    <source>
        <strain evidence="14 15">JCM 15915</strain>
    </source>
</reference>
<evidence type="ECO:0000256" key="6">
    <source>
        <dbReference type="ARBA" id="ARBA00022741"/>
    </source>
</evidence>
<evidence type="ECO:0000259" key="12">
    <source>
        <dbReference type="Pfam" id="PF02875"/>
    </source>
</evidence>
<dbReference type="FunFam" id="3.40.1190.10:FF:000011">
    <property type="entry name" value="Folylpolyglutamate synthase/dihydrofolate synthase"/>
    <property type="match status" value="1"/>
</dbReference>
<evidence type="ECO:0000256" key="2">
    <source>
        <dbReference type="ARBA" id="ARBA00008276"/>
    </source>
</evidence>
<evidence type="ECO:0000256" key="1">
    <source>
        <dbReference type="ARBA" id="ARBA00001946"/>
    </source>
</evidence>
<dbReference type="EC" id="6.3.2.17" evidence="3"/>
<dbReference type="InterPro" id="IPR004101">
    <property type="entry name" value="Mur_ligase_C"/>
</dbReference>
<dbReference type="GO" id="GO:0005524">
    <property type="term" value="F:ATP binding"/>
    <property type="evidence" value="ECO:0007669"/>
    <property type="project" value="UniProtKB-KW"/>
</dbReference>
<dbReference type="GO" id="GO:0046872">
    <property type="term" value="F:metal ion binding"/>
    <property type="evidence" value="ECO:0007669"/>
    <property type="project" value="UniProtKB-KW"/>
</dbReference>
<proteinExistence type="inferred from homology"/>
<dbReference type="Pfam" id="PF02875">
    <property type="entry name" value="Mur_ligase_C"/>
    <property type="match status" value="1"/>
</dbReference>
<keyword evidence="4 11" id="KW-0436">Ligase</keyword>